<organism evidence="1 2">
    <name type="scientific">Pusillibacter faecalis</name>
    <dbReference type="NCBI Taxonomy" id="2714358"/>
    <lineage>
        <taxon>Bacteria</taxon>
        <taxon>Bacillati</taxon>
        <taxon>Bacillota</taxon>
        <taxon>Clostridia</taxon>
        <taxon>Eubacteriales</taxon>
        <taxon>Oscillospiraceae</taxon>
        <taxon>Pusillibacter</taxon>
    </lineage>
</organism>
<proteinExistence type="predicted"/>
<protein>
    <recommendedName>
        <fullName evidence="3">Aspartate/glutamate racemase family protein</fullName>
    </recommendedName>
</protein>
<evidence type="ECO:0000313" key="1">
    <source>
        <dbReference type="EMBL" id="BCK85090.1"/>
    </source>
</evidence>
<keyword evidence="2" id="KW-1185">Reference proteome</keyword>
<dbReference type="NCBIfam" id="NF005679">
    <property type="entry name" value="PRK07475.1"/>
    <property type="match status" value="1"/>
</dbReference>
<dbReference type="EMBL" id="AP023420">
    <property type="protein sequence ID" value="BCK85090.1"/>
    <property type="molecule type" value="Genomic_DNA"/>
</dbReference>
<dbReference type="KEGG" id="pfaa:MM59RIKEN_24090"/>
<gene>
    <name evidence="1" type="ORF">MM59RIKEN_24090</name>
</gene>
<accession>A0A810QA16</accession>
<evidence type="ECO:0008006" key="3">
    <source>
        <dbReference type="Google" id="ProtNLM"/>
    </source>
</evidence>
<dbReference type="RefSeq" id="WP_187032184.1">
    <property type="nucleotide sequence ID" value="NZ_AP023420.1"/>
</dbReference>
<dbReference type="AlphaFoldDB" id="A0A810QA16"/>
<name>A0A810QA16_9FIRM</name>
<sequence length="258" mass="28522">MQREYGYIGPEEQESQPIVMRKGQNVAGYSVGILYLDNVWYPLVPGNVVNACTYDFPVRMKAVPGLDTPKLHSGDPAIFGTLLEAAKALEQEGVRAISAACGFFGHFHTQLAEAMDLPVALSSLVQVPWILTTLKRTQKIGVLTANASAISPGLLKSCCIQDPGRLVIRDLRHEPHFSAIMEDRGSFDNAGVRREVVNAAAELQREYPEIGAFLLECSDTPPYAYAVQRQTGLPVFDFITMIRWLHNATTQRPYSGWI</sequence>
<reference evidence="1" key="1">
    <citation type="submission" date="2020-09" db="EMBL/GenBank/DDBJ databases">
        <title>New species isolated from human feces.</title>
        <authorList>
            <person name="Kitahara M."/>
            <person name="Shigeno Y."/>
            <person name="Shime M."/>
            <person name="Matsumoto Y."/>
            <person name="Nakamura S."/>
            <person name="Motooka D."/>
            <person name="Fukuoka S."/>
            <person name="Nishikawa H."/>
            <person name="Benno Y."/>
        </authorList>
    </citation>
    <scope>NUCLEOTIDE SEQUENCE</scope>
    <source>
        <strain evidence="1">MM59</strain>
    </source>
</reference>
<dbReference type="Proteomes" id="UP000679848">
    <property type="component" value="Chromosome"/>
</dbReference>
<evidence type="ECO:0000313" key="2">
    <source>
        <dbReference type="Proteomes" id="UP000679848"/>
    </source>
</evidence>